<gene>
    <name evidence="2" type="ORF">SHI21_05855</name>
</gene>
<dbReference type="RefSeq" id="WP_323575340.1">
    <property type="nucleotide sequence ID" value="NZ_JAYGJQ010000001.1"/>
</dbReference>
<dbReference type="Proteomes" id="UP001302274">
    <property type="component" value="Unassembled WGS sequence"/>
</dbReference>
<protein>
    <recommendedName>
        <fullName evidence="4">Glycosyl hydrolase</fullName>
    </recommendedName>
</protein>
<evidence type="ECO:0000313" key="3">
    <source>
        <dbReference type="Proteomes" id="UP001302274"/>
    </source>
</evidence>
<evidence type="ECO:0008006" key="4">
    <source>
        <dbReference type="Google" id="ProtNLM"/>
    </source>
</evidence>
<dbReference type="SUPFAM" id="SSF110296">
    <property type="entry name" value="Oligoxyloglucan reducing end-specific cellobiohydrolase"/>
    <property type="match status" value="3"/>
</dbReference>
<accession>A0ABU5VSY8</accession>
<sequence length="802" mass="87358">MKYFQVKHTLFLSLILLTLSSCGGGSGSSTSTGEEPIQDQISTSGFILTQIRERQIADDPIERIYEPRGIGGGGAMSGFSISPYSSLWFVGTDMGTLFRSVDRGVTWHGINHNETTYSSDLDSAAGVGFSADPEVVFHAPAGRTPVRSEDAGVHWTKISSFALASGEKIKYWRAHSYDANYMYAGTTSGLWQSRDNGLSWAKLSGVSGDSRGTYIDYHQTGHIIYHATANGIYKSVDQGSSFTRVHAPSAGLTIRAFTAGRDLDKITFAYIDNNGKGACSEVQPFASDWGVTSMNAHYDHCGYVWLGNEAMSFRQTTQQAGDHIKMAENNSKVIFVTGSTAWIRQYGTKVWRSTDSGATWNLKLNQINYDVTPFAAWGQDKMEYSAAALDIGWDDSGYESFDVHLRSPASVGGTGYYFLHSSKNGGDFWNAPFTKYADTGARAKAKKWKSTGLEVTSVYRFKFHPTNPQIGYAAMADMGGMVTEDGGKSFRISKVGYNSNYDYAFDPDDDRVVYAVSGSQHDFPMEWHANAANGDEGGVYKSTNRGLNWTRLTPTNGTFNRQFLSIGYDNGSNAIYAGLHGTGIARSLDGGATWSLFNTGLPGGVKIIPQIEVDPDNGGVYALLAGDAPTFSNSSSTGIYYLAPGAASWTLLRGTVTRPSGVTAGLWYYPTSFAVDFSSGSSRNTLYLTDYENNSNWLATGVWKSTDRGATWTRQLQYTHPLTVTLDQVDPSNVYVNGLHSVDGSWGNGGLYYSTNGGSTWGKNTIPPYQSNARSATIDPNDRSKLFYTFFGSAMLYGPRPQ</sequence>
<dbReference type="PANTHER" id="PTHR43739:SF5">
    <property type="entry name" value="EXO-ALPHA-SIALIDASE"/>
    <property type="match status" value="1"/>
</dbReference>
<comment type="caution">
    <text evidence="2">The sequence shown here is derived from an EMBL/GenBank/DDBJ whole genome shotgun (WGS) entry which is preliminary data.</text>
</comment>
<dbReference type="InterPro" id="IPR015943">
    <property type="entry name" value="WD40/YVTN_repeat-like_dom_sf"/>
</dbReference>
<dbReference type="Gene3D" id="2.130.10.10">
    <property type="entry name" value="YVTN repeat-like/Quinoprotein amine dehydrogenase"/>
    <property type="match status" value="3"/>
</dbReference>
<evidence type="ECO:0000313" key="2">
    <source>
        <dbReference type="EMBL" id="MEA9355712.1"/>
    </source>
</evidence>
<dbReference type="InterPro" id="IPR052025">
    <property type="entry name" value="Xyloglucanase_GH74"/>
</dbReference>
<keyword evidence="3" id="KW-1185">Reference proteome</keyword>
<keyword evidence="1" id="KW-0732">Signal</keyword>
<dbReference type="CDD" id="cd15482">
    <property type="entry name" value="Sialidase_non-viral"/>
    <property type="match status" value="1"/>
</dbReference>
<feature type="chain" id="PRO_5047298741" description="Glycosyl hydrolase" evidence="1">
    <location>
        <begin position="24"/>
        <end position="802"/>
    </location>
</feature>
<dbReference type="PANTHER" id="PTHR43739">
    <property type="entry name" value="XYLOGLUCANASE (EUROFUNG)"/>
    <property type="match status" value="1"/>
</dbReference>
<evidence type="ECO:0000256" key="1">
    <source>
        <dbReference type="SAM" id="SignalP"/>
    </source>
</evidence>
<organism evidence="2 3">
    <name type="scientific">Bacteriovorax antarcticus</name>
    <dbReference type="NCBI Taxonomy" id="3088717"/>
    <lineage>
        <taxon>Bacteria</taxon>
        <taxon>Pseudomonadati</taxon>
        <taxon>Bdellovibrionota</taxon>
        <taxon>Bacteriovoracia</taxon>
        <taxon>Bacteriovoracales</taxon>
        <taxon>Bacteriovoracaceae</taxon>
        <taxon>Bacteriovorax</taxon>
    </lineage>
</organism>
<proteinExistence type="predicted"/>
<dbReference type="PROSITE" id="PS51257">
    <property type="entry name" value="PROKAR_LIPOPROTEIN"/>
    <property type="match status" value="1"/>
</dbReference>
<dbReference type="EMBL" id="JAYGJQ010000001">
    <property type="protein sequence ID" value="MEA9355712.1"/>
    <property type="molecule type" value="Genomic_DNA"/>
</dbReference>
<reference evidence="2 3" key="1">
    <citation type="submission" date="2023-11" db="EMBL/GenBank/DDBJ databases">
        <title>A Novel Polar Bacteriovorax (B. antarcticus) Isolated from the Biocrust in Antarctica.</title>
        <authorList>
            <person name="Mun W."/>
            <person name="Choi S.Y."/>
            <person name="Mitchell R.J."/>
        </authorList>
    </citation>
    <scope>NUCLEOTIDE SEQUENCE [LARGE SCALE GENOMIC DNA]</scope>
    <source>
        <strain evidence="2 3">PP10</strain>
    </source>
</reference>
<feature type="signal peptide" evidence="1">
    <location>
        <begin position="1"/>
        <end position="23"/>
    </location>
</feature>
<name>A0ABU5VSY8_9BACT</name>